<dbReference type="PANTHER" id="PTHR30537">
    <property type="entry name" value="HTH-TYPE TRANSCRIPTIONAL REGULATOR"/>
    <property type="match status" value="1"/>
</dbReference>
<dbReference type="EMBL" id="WKJM01000018">
    <property type="protein sequence ID" value="MRX10083.1"/>
    <property type="molecule type" value="Genomic_DNA"/>
</dbReference>
<dbReference type="InterPro" id="IPR000847">
    <property type="entry name" value="LysR_HTH_N"/>
</dbReference>
<dbReference type="CDD" id="cd08475">
    <property type="entry name" value="PBP2_CrgA_like_6"/>
    <property type="match status" value="1"/>
</dbReference>
<accession>A0A6L5QJX1</accession>
<dbReference type="Gene3D" id="1.10.10.10">
    <property type="entry name" value="Winged helix-like DNA-binding domain superfamily/Winged helix DNA-binding domain"/>
    <property type="match status" value="1"/>
</dbReference>
<keyword evidence="3" id="KW-0238">DNA-binding</keyword>
<name>A0A6L5QJX1_9BURK</name>
<keyword evidence="4" id="KW-0804">Transcription</keyword>
<keyword evidence="7" id="KW-1185">Reference proteome</keyword>
<evidence type="ECO:0000256" key="4">
    <source>
        <dbReference type="ARBA" id="ARBA00023163"/>
    </source>
</evidence>
<dbReference type="InterPro" id="IPR058163">
    <property type="entry name" value="LysR-type_TF_proteobact-type"/>
</dbReference>
<comment type="similarity">
    <text evidence="1">Belongs to the LysR transcriptional regulatory family.</text>
</comment>
<dbReference type="GO" id="GO:0003700">
    <property type="term" value="F:DNA-binding transcription factor activity"/>
    <property type="evidence" value="ECO:0007669"/>
    <property type="project" value="InterPro"/>
</dbReference>
<dbReference type="InterPro" id="IPR036390">
    <property type="entry name" value="WH_DNA-bd_sf"/>
</dbReference>
<dbReference type="Pfam" id="PF03466">
    <property type="entry name" value="LysR_substrate"/>
    <property type="match status" value="1"/>
</dbReference>
<organism evidence="6 7">
    <name type="scientific">Duganella alba</name>
    <dbReference type="NCBI Taxonomy" id="2666081"/>
    <lineage>
        <taxon>Bacteria</taxon>
        <taxon>Pseudomonadati</taxon>
        <taxon>Pseudomonadota</taxon>
        <taxon>Betaproteobacteria</taxon>
        <taxon>Burkholderiales</taxon>
        <taxon>Oxalobacteraceae</taxon>
        <taxon>Telluria group</taxon>
        <taxon>Duganella</taxon>
    </lineage>
</organism>
<dbReference type="FunFam" id="1.10.10.10:FF:000001">
    <property type="entry name" value="LysR family transcriptional regulator"/>
    <property type="match status" value="1"/>
</dbReference>
<dbReference type="GO" id="GO:0006351">
    <property type="term" value="P:DNA-templated transcription"/>
    <property type="evidence" value="ECO:0007669"/>
    <property type="project" value="TreeGrafter"/>
</dbReference>
<dbReference type="SUPFAM" id="SSF53850">
    <property type="entry name" value="Periplasmic binding protein-like II"/>
    <property type="match status" value="1"/>
</dbReference>
<protein>
    <submittedName>
        <fullName evidence="6">LysR family transcriptional regulator</fullName>
    </submittedName>
</protein>
<evidence type="ECO:0000256" key="3">
    <source>
        <dbReference type="ARBA" id="ARBA00023125"/>
    </source>
</evidence>
<dbReference type="Pfam" id="PF00126">
    <property type="entry name" value="HTH_1"/>
    <property type="match status" value="1"/>
</dbReference>
<gene>
    <name evidence="6" type="ORF">GJ697_19785</name>
</gene>
<evidence type="ECO:0000313" key="7">
    <source>
        <dbReference type="Proteomes" id="UP000481037"/>
    </source>
</evidence>
<dbReference type="PANTHER" id="PTHR30537:SF5">
    <property type="entry name" value="HTH-TYPE TRANSCRIPTIONAL ACTIVATOR TTDR-RELATED"/>
    <property type="match status" value="1"/>
</dbReference>
<evidence type="ECO:0000256" key="2">
    <source>
        <dbReference type="ARBA" id="ARBA00023015"/>
    </source>
</evidence>
<dbReference type="RefSeq" id="WP_154364569.1">
    <property type="nucleotide sequence ID" value="NZ_WKJM01000018.1"/>
</dbReference>
<evidence type="ECO:0000256" key="1">
    <source>
        <dbReference type="ARBA" id="ARBA00009437"/>
    </source>
</evidence>
<feature type="domain" description="HTH lysR-type" evidence="5">
    <location>
        <begin position="5"/>
        <end position="62"/>
    </location>
</feature>
<keyword evidence="2" id="KW-0805">Transcription regulation</keyword>
<sequence>MTDNDRFDGIYDFVAAVRLGSFAAAAAERGVTASGVGKSVTRLESRLGTKLLHRTTRRLALTQEGTAYYDMCVQMLGDLEEMESSLSTGRQSPAGRLRVDLPAAFGRLHVLPTLLDFAAQHPRLDLAVTFTDRTVNLVEEGVDLAVRIGALNNDADLVARQLGTQRLLICAAPAYIARHGAPLTREQLGEHDCIIGWRRQGPPAWMLRASDGDTIAQPIRVRHEFRDGQAMLDAVLAGAGLCQLPTWLIGTHLQSGELVTVLDEHAGGEMPIHAVWPVTRYLKPKLRAAIDALTDMAAAPNPVFHPTR</sequence>
<evidence type="ECO:0000313" key="6">
    <source>
        <dbReference type="EMBL" id="MRX10083.1"/>
    </source>
</evidence>
<dbReference type="GO" id="GO:0043565">
    <property type="term" value="F:sequence-specific DNA binding"/>
    <property type="evidence" value="ECO:0007669"/>
    <property type="project" value="TreeGrafter"/>
</dbReference>
<dbReference type="Gene3D" id="3.40.190.290">
    <property type="match status" value="1"/>
</dbReference>
<evidence type="ECO:0000259" key="5">
    <source>
        <dbReference type="PROSITE" id="PS50931"/>
    </source>
</evidence>
<dbReference type="Proteomes" id="UP000481037">
    <property type="component" value="Unassembled WGS sequence"/>
</dbReference>
<comment type="caution">
    <text evidence="6">The sequence shown here is derived from an EMBL/GenBank/DDBJ whole genome shotgun (WGS) entry which is preliminary data.</text>
</comment>
<reference evidence="6 7" key="1">
    <citation type="submission" date="2019-11" db="EMBL/GenBank/DDBJ databases">
        <title>Novel species isolated from a subtropical stream in China.</title>
        <authorList>
            <person name="Lu H."/>
        </authorList>
    </citation>
    <scope>NUCLEOTIDE SEQUENCE [LARGE SCALE GENOMIC DNA]</scope>
    <source>
        <strain evidence="6 7">FT25W</strain>
    </source>
</reference>
<dbReference type="SUPFAM" id="SSF46785">
    <property type="entry name" value="Winged helix' DNA-binding domain"/>
    <property type="match status" value="1"/>
</dbReference>
<proteinExistence type="inferred from homology"/>
<dbReference type="PROSITE" id="PS50931">
    <property type="entry name" value="HTH_LYSR"/>
    <property type="match status" value="1"/>
</dbReference>
<dbReference type="InterPro" id="IPR005119">
    <property type="entry name" value="LysR_subst-bd"/>
</dbReference>
<dbReference type="InterPro" id="IPR036388">
    <property type="entry name" value="WH-like_DNA-bd_sf"/>
</dbReference>
<dbReference type="AlphaFoldDB" id="A0A6L5QJX1"/>